<dbReference type="AlphaFoldDB" id="A0A643EZL0"/>
<dbReference type="CDD" id="cd06554">
    <property type="entry name" value="ASCH_ASC-1_like"/>
    <property type="match status" value="1"/>
</dbReference>
<dbReference type="Gene3D" id="2.30.130.30">
    <property type="entry name" value="Hypothetical protein"/>
    <property type="match status" value="1"/>
</dbReference>
<evidence type="ECO:0000313" key="2">
    <source>
        <dbReference type="EMBL" id="KAB0571242.1"/>
    </source>
</evidence>
<comment type="caution">
    <text evidence="2">The sequence shown here is derived from an EMBL/GenBank/DDBJ whole genome shotgun (WGS) entry which is preliminary data.</text>
</comment>
<reference evidence="2" key="1">
    <citation type="submission" date="2019-09" db="EMBL/GenBank/DDBJ databases">
        <title>Draft genome sequences of 48 bacterial type strains from the CCUG.</title>
        <authorList>
            <person name="Tunovic T."/>
            <person name="Pineiro-Iglesias B."/>
            <person name="Unosson C."/>
            <person name="Inganas E."/>
            <person name="Ohlen M."/>
            <person name="Cardew S."/>
            <person name="Jensie-Markopoulos S."/>
            <person name="Salva-Serra F."/>
            <person name="Jaen-Luchoro D."/>
            <person name="Karlsson R."/>
            <person name="Svensson-Stadler L."/>
            <person name="Chun J."/>
            <person name="Moore E."/>
        </authorList>
    </citation>
    <scope>NUCLEOTIDE SEQUENCE</scope>
    <source>
        <strain evidence="2">CCUG 50899</strain>
    </source>
</reference>
<protein>
    <submittedName>
        <fullName evidence="2">ASCH domain-containing protein</fullName>
    </submittedName>
</protein>
<dbReference type="EMBL" id="VZPE01000004">
    <property type="protein sequence ID" value="KAB0571242.1"/>
    <property type="molecule type" value="Genomic_DNA"/>
</dbReference>
<evidence type="ECO:0000259" key="1">
    <source>
        <dbReference type="Pfam" id="PF04266"/>
    </source>
</evidence>
<dbReference type="InterPro" id="IPR015947">
    <property type="entry name" value="PUA-like_sf"/>
</dbReference>
<dbReference type="InterPro" id="IPR007374">
    <property type="entry name" value="ASCH_domain"/>
</dbReference>
<dbReference type="Pfam" id="PF04266">
    <property type="entry name" value="ASCH"/>
    <property type="match status" value="1"/>
</dbReference>
<accession>A0A643EZL0</accession>
<dbReference type="SUPFAM" id="SSF88697">
    <property type="entry name" value="PUA domain-like"/>
    <property type="match status" value="1"/>
</dbReference>
<organism evidence="2">
    <name type="scientific">Brucella pituitosa</name>
    <dbReference type="NCBI Taxonomy" id="571256"/>
    <lineage>
        <taxon>Bacteria</taxon>
        <taxon>Pseudomonadati</taxon>
        <taxon>Pseudomonadota</taxon>
        <taxon>Alphaproteobacteria</taxon>
        <taxon>Hyphomicrobiales</taxon>
        <taxon>Brucellaceae</taxon>
        <taxon>Brucella/Ochrobactrum group</taxon>
        <taxon>Brucella</taxon>
    </lineage>
</organism>
<feature type="domain" description="ASCH" evidence="1">
    <location>
        <begin position="13"/>
        <end position="100"/>
    </location>
</feature>
<sequence>MGKVFPDIPDFALSIQQPWAWLIVNGHKDIENRDWRTRFRGPVAIHAGKKIDYDCAVAIQQCSHPVTGGVLDVDTFLEAGKGTGGIVGVAEIVDCQAADDWETRDNPWFVGKYGFVIRNARTVPFIPCKGALGFFDWRKKMSPVGGAL</sequence>
<name>A0A643EZL0_9HYPH</name>
<gene>
    <name evidence="2" type="ORF">F7Q93_10985</name>
</gene>
<proteinExistence type="predicted"/>
<dbReference type="RefSeq" id="WP_128094334.1">
    <property type="nucleotide sequence ID" value="NZ_JBHEEN010000004.1"/>
</dbReference>